<comment type="caution">
    <text evidence="3">The sequence shown here is derived from an EMBL/GenBank/DDBJ whole genome shotgun (WGS) entry which is preliminary data.</text>
</comment>
<dbReference type="PROSITE" id="PS50174">
    <property type="entry name" value="G_PATCH"/>
    <property type="match status" value="1"/>
</dbReference>
<feature type="compositionally biased region" description="Basic and acidic residues" evidence="1">
    <location>
        <begin position="199"/>
        <end position="212"/>
    </location>
</feature>
<dbReference type="Proteomes" id="UP000251960">
    <property type="component" value="Chromosome 2"/>
</dbReference>
<accession>A0A3L6G3M7</accession>
<evidence type="ECO:0000313" key="3">
    <source>
        <dbReference type="EMBL" id="PWZ40030.1"/>
    </source>
</evidence>
<evidence type="ECO:0000313" key="4">
    <source>
        <dbReference type="Proteomes" id="UP000251960"/>
    </source>
</evidence>
<dbReference type="PROSITE" id="PS00028">
    <property type="entry name" value="ZINC_FINGER_C2H2_1"/>
    <property type="match status" value="1"/>
</dbReference>
<dbReference type="AlphaFoldDB" id="A0A3L6G3M7"/>
<evidence type="ECO:0000259" key="2">
    <source>
        <dbReference type="PROSITE" id="PS50174"/>
    </source>
</evidence>
<dbReference type="GO" id="GO:0003676">
    <property type="term" value="F:nucleic acid binding"/>
    <property type="evidence" value="ECO:0007669"/>
    <property type="project" value="InterPro"/>
</dbReference>
<dbReference type="PANTHER" id="PTHR47251">
    <property type="entry name" value="FINGER DOMAIN PROTEIN, PUTATIVE (AFU_ORTHOLOGUE AFUA_3G04180)-RELATED"/>
    <property type="match status" value="1"/>
</dbReference>
<dbReference type="EMBL" id="NCVQ01000003">
    <property type="protein sequence ID" value="PWZ40030.1"/>
    <property type="molecule type" value="Genomic_DNA"/>
</dbReference>
<feature type="compositionally biased region" description="Basic and acidic residues" evidence="1">
    <location>
        <begin position="252"/>
        <end position="264"/>
    </location>
</feature>
<feature type="region of interest" description="Disordered" evidence="1">
    <location>
        <begin position="1"/>
        <end position="28"/>
    </location>
</feature>
<feature type="domain" description="G-patch" evidence="2">
    <location>
        <begin position="61"/>
        <end position="107"/>
    </location>
</feature>
<dbReference type="PANTHER" id="PTHR47251:SF1">
    <property type="entry name" value="FINGER DOMAIN PROTEIN, PUTATIVE (AFU_ORTHOLOGUE AFUA_3G04180)-RELATED"/>
    <property type="match status" value="1"/>
</dbReference>
<dbReference type="Pfam" id="PF01585">
    <property type="entry name" value="G-patch"/>
    <property type="match status" value="1"/>
</dbReference>
<dbReference type="InterPro" id="IPR013087">
    <property type="entry name" value="Znf_C2H2_type"/>
</dbReference>
<reference evidence="3 4" key="1">
    <citation type="journal article" date="2018" name="Nat. Genet.">
        <title>Extensive intraspecific gene order and gene structural variations between Mo17 and other maize genomes.</title>
        <authorList>
            <person name="Sun S."/>
            <person name="Zhou Y."/>
            <person name="Chen J."/>
            <person name="Shi J."/>
            <person name="Zhao H."/>
            <person name="Zhao H."/>
            <person name="Song W."/>
            <person name="Zhang M."/>
            <person name="Cui Y."/>
            <person name="Dong X."/>
            <person name="Liu H."/>
            <person name="Ma X."/>
            <person name="Jiao Y."/>
            <person name="Wang B."/>
            <person name="Wei X."/>
            <person name="Stein J.C."/>
            <person name="Glaubitz J.C."/>
            <person name="Lu F."/>
            <person name="Yu G."/>
            <person name="Liang C."/>
            <person name="Fengler K."/>
            <person name="Li B."/>
            <person name="Rafalski A."/>
            <person name="Schnable P.S."/>
            <person name="Ware D.H."/>
            <person name="Buckler E.S."/>
            <person name="Lai J."/>
        </authorList>
    </citation>
    <scope>NUCLEOTIDE SEQUENCE [LARGE SCALE GENOMIC DNA]</scope>
    <source>
        <strain evidence="4">cv. Missouri 17</strain>
        <tissue evidence="3">Seedling</tissue>
    </source>
</reference>
<dbReference type="ExpressionAtlas" id="A0A3L6G3M7">
    <property type="expression patterns" value="baseline and differential"/>
</dbReference>
<evidence type="ECO:0000256" key="1">
    <source>
        <dbReference type="SAM" id="MobiDB-lite"/>
    </source>
</evidence>
<protein>
    <submittedName>
        <fullName evidence="3">G patch domain-containing protein 8</fullName>
    </submittedName>
</protein>
<proteinExistence type="predicted"/>
<organism evidence="3 4">
    <name type="scientific">Zea mays</name>
    <name type="common">Maize</name>
    <dbReference type="NCBI Taxonomy" id="4577"/>
    <lineage>
        <taxon>Eukaryota</taxon>
        <taxon>Viridiplantae</taxon>
        <taxon>Streptophyta</taxon>
        <taxon>Embryophyta</taxon>
        <taxon>Tracheophyta</taxon>
        <taxon>Spermatophyta</taxon>
        <taxon>Magnoliopsida</taxon>
        <taxon>Liliopsida</taxon>
        <taxon>Poales</taxon>
        <taxon>Poaceae</taxon>
        <taxon>PACMAD clade</taxon>
        <taxon>Panicoideae</taxon>
        <taxon>Andropogonodae</taxon>
        <taxon>Andropogoneae</taxon>
        <taxon>Tripsacinae</taxon>
        <taxon>Zea</taxon>
    </lineage>
</organism>
<feature type="region of interest" description="Disordered" evidence="1">
    <location>
        <begin position="252"/>
        <end position="275"/>
    </location>
</feature>
<feature type="region of interest" description="Disordered" evidence="1">
    <location>
        <begin position="189"/>
        <end position="212"/>
    </location>
</feature>
<name>A0A3L6G3M7_MAIZE</name>
<gene>
    <name evidence="3" type="primary">GPATCH8</name>
    <name evidence="3" type="ORF">Zm00014a_015988</name>
</gene>
<sequence>MESKQWGKTPQEAVGAGGGRQVDLDEEDDLEEFRLPMGHRPTENLDTEGLQQASVYTQLTASNVGFRLLQKMGWKTGKGLGKNEQGILEPIRADMRDAKLGVGKQEEDDFFTSEENVQRKKLNIELEETEEHIKKREVIAEREHKIRSEVKEIQKVFFCNLCNKQYKLAHEFESHLSSYDHNHRKRFKEMREMQSSSGSRDDRQKREQQREEKELAKIAQLYPSILNSRIPQDYSMLFLKIFIRNCRLKQQKDKQEKSDTEDAAPKNMAASSNQDQRQTLKFGFSKMAPSKNLLNLSFSFTATPMSIITAKLTTFSLQVQVLVGSASKKPKVATKVSSVFGNESDEDS</sequence>
<dbReference type="InterPro" id="IPR000467">
    <property type="entry name" value="G_patch_dom"/>
</dbReference>
<feature type="region of interest" description="Disordered" evidence="1">
    <location>
        <begin position="326"/>
        <end position="348"/>
    </location>
</feature>
<dbReference type="SMART" id="SM00443">
    <property type="entry name" value="G_patch"/>
    <property type="match status" value="1"/>
</dbReference>